<dbReference type="InterPro" id="IPR036163">
    <property type="entry name" value="HMA_dom_sf"/>
</dbReference>
<evidence type="ECO:0000256" key="1">
    <source>
        <dbReference type="ARBA" id="ARBA00022723"/>
    </source>
</evidence>
<feature type="domain" description="HMA" evidence="3">
    <location>
        <begin position="6"/>
        <end position="71"/>
    </location>
</feature>
<accession>A0A2W7C395</accession>
<comment type="caution">
    <text evidence="4">The sequence shown here is derived from an EMBL/GenBank/DDBJ whole genome shotgun (WGS) entry which is preliminary data.</text>
</comment>
<dbReference type="SUPFAM" id="SSF55008">
    <property type="entry name" value="HMA, heavy metal-associated domain"/>
    <property type="match status" value="1"/>
</dbReference>
<evidence type="ECO:0000313" key="5">
    <source>
        <dbReference type="Proteomes" id="UP000248616"/>
    </source>
</evidence>
<dbReference type="GO" id="GO:0046872">
    <property type="term" value="F:metal ion binding"/>
    <property type="evidence" value="ECO:0007669"/>
    <property type="project" value="UniProtKB-KW"/>
</dbReference>
<evidence type="ECO:0000256" key="2">
    <source>
        <dbReference type="SAM" id="MobiDB-lite"/>
    </source>
</evidence>
<protein>
    <recommendedName>
        <fullName evidence="3">HMA domain-containing protein</fullName>
    </recommendedName>
</protein>
<evidence type="ECO:0000259" key="3">
    <source>
        <dbReference type="PROSITE" id="PS50846"/>
    </source>
</evidence>
<dbReference type="PROSITE" id="PS01047">
    <property type="entry name" value="HMA_1"/>
    <property type="match status" value="1"/>
</dbReference>
<dbReference type="Gene3D" id="3.30.70.100">
    <property type="match status" value="1"/>
</dbReference>
<feature type="region of interest" description="Disordered" evidence="2">
    <location>
        <begin position="75"/>
        <end position="126"/>
    </location>
</feature>
<proteinExistence type="predicted"/>
<dbReference type="CDD" id="cd00371">
    <property type="entry name" value="HMA"/>
    <property type="match status" value="1"/>
</dbReference>
<dbReference type="AlphaFoldDB" id="A0A2W7C395"/>
<sequence length="154" mass="16448">MAATKHQTKYRVEGMDCASCASKIDTAVRRMPGVEDVNVSVTAGMITVKHALKSDLAAIEKKVTGLGYTVAQIKGKSEPATRAKADEKHTHDHAGHDHEGDDAGTDHQGHDEEVEGLHGHDYTPTSGPWWNSPKGRLTIASGVALVAAFAVHYV</sequence>
<dbReference type="Proteomes" id="UP000248616">
    <property type="component" value="Unassembled WGS sequence"/>
</dbReference>
<dbReference type="PROSITE" id="PS50846">
    <property type="entry name" value="HMA_2"/>
    <property type="match status" value="1"/>
</dbReference>
<evidence type="ECO:0000313" key="4">
    <source>
        <dbReference type="EMBL" id="PZV36288.1"/>
    </source>
</evidence>
<reference evidence="5" key="1">
    <citation type="submission" date="2017-03" db="EMBL/GenBank/DDBJ databases">
        <authorList>
            <person name="Safronova V.I."/>
            <person name="Sazanova A.L."/>
            <person name="Chirak E.R."/>
        </authorList>
    </citation>
    <scope>NUCLEOTIDE SEQUENCE [LARGE SCALE GENOMIC DNA]</scope>
    <source>
        <strain evidence="5">Ach-343</strain>
    </source>
</reference>
<dbReference type="EMBL" id="MZXV01000051">
    <property type="protein sequence ID" value="PZV36288.1"/>
    <property type="molecule type" value="Genomic_DNA"/>
</dbReference>
<name>A0A2W7C395_9HYPH</name>
<organism evidence="4 5">
    <name type="scientific">Mesorhizobium kowhaii</name>
    <dbReference type="NCBI Taxonomy" id="1300272"/>
    <lineage>
        <taxon>Bacteria</taxon>
        <taxon>Pseudomonadati</taxon>
        <taxon>Pseudomonadota</taxon>
        <taxon>Alphaproteobacteria</taxon>
        <taxon>Hyphomicrobiales</taxon>
        <taxon>Phyllobacteriaceae</taxon>
        <taxon>Mesorhizobium</taxon>
    </lineage>
</organism>
<dbReference type="Pfam" id="PF00403">
    <property type="entry name" value="HMA"/>
    <property type="match status" value="1"/>
</dbReference>
<keyword evidence="5" id="KW-1185">Reference proteome</keyword>
<keyword evidence="1" id="KW-0479">Metal-binding</keyword>
<gene>
    <name evidence="4" type="ORF">B5V02_24195</name>
</gene>
<dbReference type="InterPro" id="IPR017969">
    <property type="entry name" value="Heavy-metal-associated_CS"/>
</dbReference>
<dbReference type="InterPro" id="IPR006121">
    <property type="entry name" value="HMA_dom"/>
</dbReference>
<feature type="compositionally biased region" description="Basic and acidic residues" evidence="2">
    <location>
        <begin position="75"/>
        <end position="121"/>
    </location>
</feature>